<dbReference type="GO" id="GO:0004803">
    <property type="term" value="F:transposase activity"/>
    <property type="evidence" value="ECO:0007669"/>
    <property type="project" value="InterPro"/>
</dbReference>
<name>A0A4P8EK99_9RHOB</name>
<dbReference type="EMBL" id="CP039965">
    <property type="protein sequence ID" value="QCO57313.1"/>
    <property type="molecule type" value="Genomic_DNA"/>
</dbReference>
<accession>A0A4P8EK99</accession>
<protein>
    <submittedName>
        <fullName evidence="1">Transposase</fullName>
    </submittedName>
</protein>
<gene>
    <name evidence="1" type="ORF">EOK75_16365</name>
</gene>
<dbReference type="InterPro" id="IPR010921">
    <property type="entry name" value="Trp_repressor/repl_initiator"/>
</dbReference>
<evidence type="ECO:0000313" key="2">
    <source>
        <dbReference type="Proteomes" id="UP000298631"/>
    </source>
</evidence>
<evidence type="ECO:0000313" key="1">
    <source>
        <dbReference type="EMBL" id="QCO57313.1"/>
    </source>
</evidence>
<dbReference type="GO" id="GO:0006313">
    <property type="term" value="P:DNA transposition"/>
    <property type="evidence" value="ECO:0007669"/>
    <property type="project" value="InterPro"/>
</dbReference>
<dbReference type="Proteomes" id="UP000298631">
    <property type="component" value="Plasmid unnamed1"/>
</dbReference>
<dbReference type="SUPFAM" id="SSF48295">
    <property type="entry name" value="TrpR-like"/>
    <property type="match status" value="1"/>
</dbReference>
<dbReference type="OrthoDB" id="9803878at2"/>
<proteinExistence type="predicted"/>
<dbReference type="KEGG" id="pseb:EOK75_16365"/>
<sequence length="102" mass="11346">MMKRKNRAPEFKAKVALEAILEEMTLSELSKKYGVHATQISTWKRAAIENMAATFGRRGPDPDMPSSADIAKLHSKIGQLVVERDFFAGASVQLLGTRGKKW</sequence>
<reference evidence="1 2" key="1">
    <citation type="submission" date="2019-05" db="EMBL/GenBank/DDBJ databases">
        <title>Pseudorhodobacter turbinis sp. nov., isolated from the gut of the Korean turban shell.</title>
        <authorList>
            <person name="Jeong Y.-S."/>
            <person name="Kang W.-R."/>
            <person name="Bae J.-W."/>
        </authorList>
    </citation>
    <scope>NUCLEOTIDE SEQUENCE [LARGE SCALE GENOMIC DNA]</scope>
    <source>
        <strain evidence="1 2">S12M18</strain>
        <plasmid evidence="1 2">unnamed1</plasmid>
    </source>
</reference>
<keyword evidence="1" id="KW-0614">Plasmid</keyword>
<dbReference type="Pfam" id="PF01527">
    <property type="entry name" value="HTH_Tnp_1"/>
    <property type="match status" value="1"/>
</dbReference>
<keyword evidence="2" id="KW-1185">Reference proteome</keyword>
<dbReference type="AlphaFoldDB" id="A0A4P8EK99"/>
<dbReference type="GO" id="GO:0043565">
    <property type="term" value="F:sequence-specific DNA binding"/>
    <property type="evidence" value="ECO:0007669"/>
    <property type="project" value="InterPro"/>
</dbReference>
<organism evidence="1 2">
    <name type="scientific">Pseudorhodobacter turbinis</name>
    <dbReference type="NCBI Taxonomy" id="2500533"/>
    <lineage>
        <taxon>Bacteria</taxon>
        <taxon>Pseudomonadati</taxon>
        <taxon>Pseudomonadota</taxon>
        <taxon>Alphaproteobacteria</taxon>
        <taxon>Rhodobacterales</taxon>
        <taxon>Paracoccaceae</taxon>
        <taxon>Pseudorhodobacter</taxon>
    </lineage>
</organism>
<dbReference type="RefSeq" id="WP_137195112.1">
    <property type="nucleotide sequence ID" value="NZ_CP039965.1"/>
</dbReference>
<geneLocation type="plasmid" evidence="1 2">
    <name>unnamed1</name>
</geneLocation>
<dbReference type="InterPro" id="IPR002514">
    <property type="entry name" value="Transposase_8"/>
</dbReference>